<keyword evidence="6 9" id="KW-1133">Transmembrane helix</keyword>
<feature type="transmembrane region" description="Helical" evidence="9">
    <location>
        <begin position="6"/>
        <end position="28"/>
    </location>
</feature>
<dbReference type="AlphaFoldDB" id="A0A238JL55"/>
<name>A0A238JL55_9RHOB</name>
<evidence type="ECO:0000256" key="4">
    <source>
        <dbReference type="ARBA" id="ARBA00022475"/>
    </source>
</evidence>
<keyword evidence="3 8" id="KW-0813">Transport</keyword>
<dbReference type="PANTHER" id="PTHR34702">
    <property type="entry name" value="NA(+)/H(+) ANTIPORTER SUBUNIT F1"/>
    <property type="match status" value="1"/>
</dbReference>
<evidence type="ECO:0000256" key="3">
    <source>
        <dbReference type="ARBA" id="ARBA00022448"/>
    </source>
</evidence>
<feature type="transmembrane region" description="Helical" evidence="9">
    <location>
        <begin position="65"/>
        <end position="85"/>
    </location>
</feature>
<keyword evidence="11" id="KW-1185">Reference proteome</keyword>
<gene>
    <name evidence="10" type="primary">mrpF</name>
    <name evidence="10" type="ORF">COL8621_00413</name>
</gene>
<organism evidence="10 11">
    <name type="scientific">Actibacterium lipolyticum</name>
    <dbReference type="NCBI Taxonomy" id="1524263"/>
    <lineage>
        <taxon>Bacteria</taxon>
        <taxon>Pseudomonadati</taxon>
        <taxon>Pseudomonadota</taxon>
        <taxon>Alphaproteobacteria</taxon>
        <taxon>Rhodobacterales</taxon>
        <taxon>Roseobacteraceae</taxon>
        <taxon>Actibacterium</taxon>
    </lineage>
</organism>
<dbReference type="OrthoDB" id="9800226at2"/>
<protein>
    <submittedName>
        <fullName evidence="10">Na(+)/H(+) antiporter subunit F</fullName>
    </submittedName>
</protein>
<reference evidence="11" key="1">
    <citation type="submission" date="2017-05" db="EMBL/GenBank/DDBJ databases">
        <authorList>
            <person name="Rodrigo-Torres L."/>
            <person name="Arahal R. D."/>
            <person name="Lucena T."/>
        </authorList>
    </citation>
    <scope>NUCLEOTIDE SEQUENCE [LARGE SCALE GENOMIC DNA]</scope>
    <source>
        <strain evidence="11">CECT 8621</strain>
    </source>
</reference>
<keyword evidence="4 8" id="KW-1003">Cell membrane</keyword>
<dbReference type="InterPro" id="IPR007208">
    <property type="entry name" value="MrpF/PhaF-like"/>
</dbReference>
<sequence length="95" mass="10199">MTAATELMNIAIFVAFVTLALGQILSMVRLVLGPTSGDRILALDTMVINALGLVVLLGIYQGVQIYFEVSLLIAMLGFVSTVALARFKLRGDIIE</sequence>
<keyword evidence="8" id="KW-0406">Ion transport</keyword>
<dbReference type="GO" id="GO:0005886">
    <property type="term" value="C:plasma membrane"/>
    <property type="evidence" value="ECO:0007669"/>
    <property type="project" value="UniProtKB-SubCell"/>
</dbReference>
<comment type="similarity">
    <text evidence="2 8">Belongs to the CPA3 antiporters (TC 2.A.63) subunit F family.</text>
</comment>
<evidence type="ECO:0000313" key="10">
    <source>
        <dbReference type="EMBL" id="SMX31371.1"/>
    </source>
</evidence>
<dbReference type="GO" id="GO:0015385">
    <property type="term" value="F:sodium:proton antiporter activity"/>
    <property type="evidence" value="ECO:0007669"/>
    <property type="project" value="TreeGrafter"/>
</dbReference>
<evidence type="ECO:0000313" key="11">
    <source>
        <dbReference type="Proteomes" id="UP000202922"/>
    </source>
</evidence>
<comment type="subcellular location">
    <subcellularLocation>
        <location evidence="1 8">Cell membrane</location>
        <topology evidence="1 8">Multi-pass membrane protein</topology>
    </subcellularLocation>
</comment>
<dbReference type="NCBIfam" id="NF004812">
    <property type="entry name" value="PRK06161.1"/>
    <property type="match status" value="1"/>
</dbReference>
<dbReference type="Proteomes" id="UP000202922">
    <property type="component" value="Unassembled WGS sequence"/>
</dbReference>
<evidence type="ECO:0000256" key="7">
    <source>
        <dbReference type="ARBA" id="ARBA00023136"/>
    </source>
</evidence>
<dbReference type="EMBL" id="FXYE01000001">
    <property type="protein sequence ID" value="SMX31371.1"/>
    <property type="molecule type" value="Genomic_DNA"/>
</dbReference>
<evidence type="ECO:0000256" key="2">
    <source>
        <dbReference type="ARBA" id="ARBA00009212"/>
    </source>
</evidence>
<feature type="transmembrane region" description="Helical" evidence="9">
    <location>
        <begin position="40"/>
        <end position="59"/>
    </location>
</feature>
<evidence type="ECO:0000256" key="9">
    <source>
        <dbReference type="SAM" id="Phobius"/>
    </source>
</evidence>
<keyword evidence="8" id="KW-0050">Antiport</keyword>
<keyword evidence="5 9" id="KW-0812">Transmembrane</keyword>
<dbReference type="Pfam" id="PF04066">
    <property type="entry name" value="MrpF_PhaF"/>
    <property type="match status" value="1"/>
</dbReference>
<accession>A0A238JL55</accession>
<proteinExistence type="inferred from homology"/>
<keyword evidence="7 8" id="KW-0472">Membrane</keyword>
<evidence type="ECO:0000256" key="6">
    <source>
        <dbReference type="ARBA" id="ARBA00022989"/>
    </source>
</evidence>
<dbReference type="PIRSF" id="PIRSF028784">
    <property type="entry name" value="MrpF"/>
    <property type="match status" value="1"/>
</dbReference>
<evidence type="ECO:0000256" key="8">
    <source>
        <dbReference type="PIRNR" id="PIRNR028784"/>
    </source>
</evidence>
<dbReference type="PANTHER" id="PTHR34702:SF1">
    <property type="entry name" value="NA(+)_H(+) ANTIPORTER SUBUNIT F"/>
    <property type="match status" value="1"/>
</dbReference>
<evidence type="ECO:0000256" key="5">
    <source>
        <dbReference type="ARBA" id="ARBA00022692"/>
    </source>
</evidence>
<evidence type="ECO:0000256" key="1">
    <source>
        <dbReference type="ARBA" id="ARBA00004651"/>
    </source>
</evidence>
<dbReference type="RefSeq" id="WP_093965670.1">
    <property type="nucleotide sequence ID" value="NZ_FXYE01000001.1"/>
</dbReference>